<dbReference type="InterPro" id="IPR009100">
    <property type="entry name" value="AcylCoA_DH/oxidase_NM_dom_sf"/>
</dbReference>
<evidence type="ECO:0000259" key="9">
    <source>
        <dbReference type="Pfam" id="PF02771"/>
    </source>
</evidence>
<dbReference type="InterPro" id="IPR006091">
    <property type="entry name" value="Acyl-CoA_Oxase/DH_mid-dom"/>
</dbReference>
<comment type="caution">
    <text evidence="10">The sequence shown here is derived from an EMBL/GenBank/DDBJ whole genome shotgun (WGS) entry which is preliminary data.</text>
</comment>
<dbReference type="PANTHER" id="PTHR43292:SF4">
    <property type="entry name" value="ACYL-COA DEHYDROGENASE FADE34"/>
    <property type="match status" value="1"/>
</dbReference>
<dbReference type="RefSeq" id="WP_132491450.1">
    <property type="nucleotide sequence ID" value="NZ_SMKW01000052.1"/>
</dbReference>
<comment type="cofactor">
    <cofactor evidence="1 6">
        <name>FAD</name>
        <dbReference type="ChEBI" id="CHEBI:57692"/>
    </cofactor>
</comment>
<accession>A0A4R4YBR0</accession>
<evidence type="ECO:0000313" key="10">
    <source>
        <dbReference type="EMBL" id="TDD42031.1"/>
    </source>
</evidence>
<feature type="domain" description="Acyl-CoA oxidase/dehydrogenase middle" evidence="8">
    <location>
        <begin position="117"/>
        <end position="223"/>
    </location>
</feature>
<dbReference type="InterPro" id="IPR052161">
    <property type="entry name" value="Mycobact_Acyl-CoA_DH"/>
</dbReference>
<keyword evidence="3 6" id="KW-0285">Flavoprotein</keyword>
<dbReference type="OrthoDB" id="3964153at2"/>
<evidence type="ECO:0000256" key="6">
    <source>
        <dbReference type="RuleBase" id="RU362125"/>
    </source>
</evidence>
<dbReference type="SUPFAM" id="SSF56645">
    <property type="entry name" value="Acyl-CoA dehydrogenase NM domain-like"/>
    <property type="match status" value="1"/>
</dbReference>
<evidence type="ECO:0000259" key="8">
    <source>
        <dbReference type="Pfam" id="PF02770"/>
    </source>
</evidence>
<gene>
    <name evidence="10" type="ORF">E1288_30875</name>
</gene>
<dbReference type="GO" id="GO:0050660">
    <property type="term" value="F:flavin adenine dinucleotide binding"/>
    <property type="evidence" value="ECO:0007669"/>
    <property type="project" value="InterPro"/>
</dbReference>
<evidence type="ECO:0000256" key="4">
    <source>
        <dbReference type="ARBA" id="ARBA00022827"/>
    </source>
</evidence>
<dbReference type="GO" id="GO:0005886">
    <property type="term" value="C:plasma membrane"/>
    <property type="evidence" value="ECO:0007669"/>
    <property type="project" value="TreeGrafter"/>
</dbReference>
<name>A0A4R4YBR0_9PSEU</name>
<keyword evidence="4 6" id="KW-0274">FAD</keyword>
<evidence type="ECO:0000313" key="11">
    <source>
        <dbReference type="Proteomes" id="UP000294947"/>
    </source>
</evidence>
<dbReference type="Proteomes" id="UP000294947">
    <property type="component" value="Unassembled WGS sequence"/>
</dbReference>
<evidence type="ECO:0000259" key="7">
    <source>
        <dbReference type="Pfam" id="PF00441"/>
    </source>
</evidence>
<protein>
    <submittedName>
        <fullName evidence="10">Dehydrogenase</fullName>
    </submittedName>
</protein>
<dbReference type="FunFam" id="2.40.110.10:FF:000011">
    <property type="entry name" value="Acyl-CoA dehydrogenase FadE34"/>
    <property type="match status" value="1"/>
</dbReference>
<keyword evidence="5 6" id="KW-0560">Oxidoreductase</keyword>
<dbReference type="Pfam" id="PF02770">
    <property type="entry name" value="Acyl-CoA_dh_M"/>
    <property type="match status" value="1"/>
</dbReference>
<dbReference type="SUPFAM" id="SSF47203">
    <property type="entry name" value="Acyl-CoA dehydrogenase C-terminal domain-like"/>
    <property type="match status" value="1"/>
</dbReference>
<feature type="domain" description="Acyl-CoA dehydrogenase/oxidase N-terminal" evidence="9">
    <location>
        <begin position="4"/>
        <end position="113"/>
    </location>
</feature>
<comment type="similarity">
    <text evidence="2 6">Belongs to the acyl-CoA dehydrogenase family.</text>
</comment>
<dbReference type="GO" id="GO:0016627">
    <property type="term" value="F:oxidoreductase activity, acting on the CH-CH group of donors"/>
    <property type="evidence" value="ECO:0007669"/>
    <property type="project" value="InterPro"/>
</dbReference>
<dbReference type="EMBL" id="SMKW01000052">
    <property type="protein sequence ID" value="TDD42031.1"/>
    <property type="molecule type" value="Genomic_DNA"/>
</dbReference>
<evidence type="ECO:0000256" key="3">
    <source>
        <dbReference type="ARBA" id="ARBA00022630"/>
    </source>
</evidence>
<dbReference type="Pfam" id="PF02771">
    <property type="entry name" value="Acyl-CoA_dh_N"/>
    <property type="match status" value="1"/>
</dbReference>
<organism evidence="10 11">
    <name type="scientific">Saccharopolyspora elongata</name>
    <dbReference type="NCBI Taxonomy" id="2530387"/>
    <lineage>
        <taxon>Bacteria</taxon>
        <taxon>Bacillati</taxon>
        <taxon>Actinomycetota</taxon>
        <taxon>Actinomycetes</taxon>
        <taxon>Pseudonocardiales</taxon>
        <taxon>Pseudonocardiaceae</taxon>
        <taxon>Saccharopolyspora</taxon>
    </lineage>
</organism>
<feature type="domain" description="Acyl-CoA dehydrogenase/oxidase C-terminal" evidence="7">
    <location>
        <begin position="235"/>
        <end position="386"/>
    </location>
</feature>
<dbReference type="Gene3D" id="2.40.110.10">
    <property type="entry name" value="Butyryl-CoA Dehydrogenase, subunit A, domain 2"/>
    <property type="match status" value="1"/>
</dbReference>
<dbReference type="Pfam" id="PF00441">
    <property type="entry name" value="Acyl-CoA_dh_1"/>
    <property type="match status" value="1"/>
</dbReference>
<evidence type="ECO:0000256" key="5">
    <source>
        <dbReference type="ARBA" id="ARBA00023002"/>
    </source>
</evidence>
<dbReference type="Gene3D" id="1.20.140.10">
    <property type="entry name" value="Butyryl-CoA Dehydrogenase, subunit A, domain 3"/>
    <property type="match status" value="1"/>
</dbReference>
<dbReference type="PANTHER" id="PTHR43292">
    <property type="entry name" value="ACYL-COA DEHYDROGENASE"/>
    <property type="match status" value="1"/>
</dbReference>
<keyword evidence="11" id="KW-1185">Reference proteome</keyword>
<dbReference type="InterPro" id="IPR037069">
    <property type="entry name" value="AcylCoA_DH/ox_N_sf"/>
</dbReference>
<dbReference type="InterPro" id="IPR036250">
    <property type="entry name" value="AcylCo_DH-like_C"/>
</dbReference>
<dbReference type="AlphaFoldDB" id="A0A4R4YBR0"/>
<dbReference type="InterPro" id="IPR013786">
    <property type="entry name" value="AcylCoA_DH/ox_N"/>
</dbReference>
<dbReference type="Gene3D" id="1.10.540.10">
    <property type="entry name" value="Acyl-CoA dehydrogenase/oxidase, N-terminal domain"/>
    <property type="match status" value="1"/>
</dbReference>
<evidence type="ECO:0000256" key="2">
    <source>
        <dbReference type="ARBA" id="ARBA00009347"/>
    </source>
</evidence>
<dbReference type="InterPro" id="IPR009075">
    <property type="entry name" value="AcylCo_DH/oxidase_C"/>
</dbReference>
<proteinExistence type="inferred from homology"/>
<evidence type="ECO:0000256" key="1">
    <source>
        <dbReference type="ARBA" id="ARBA00001974"/>
    </source>
</evidence>
<dbReference type="InterPro" id="IPR046373">
    <property type="entry name" value="Acyl-CoA_Oxase/DH_mid-dom_sf"/>
</dbReference>
<reference evidence="10 11" key="1">
    <citation type="submission" date="2019-03" db="EMBL/GenBank/DDBJ databases">
        <title>Draft genome sequences of novel Actinobacteria.</title>
        <authorList>
            <person name="Sahin N."/>
            <person name="Ay H."/>
            <person name="Saygin H."/>
        </authorList>
    </citation>
    <scope>NUCLEOTIDE SEQUENCE [LARGE SCALE GENOMIC DNA]</scope>
    <source>
        <strain evidence="10 11">7K502</strain>
    </source>
</reference>
<sequence>MDVDEFRAKAREFLAANAPGSLGDRAPAEVLEEAKRFQAAAYDAGLAGITWPAEFGGQGRTAAEQQAYDAEAAHYDLPSSPFMVGMGMCGPTLLDLGTPEQKARYLPKLLRGDEIWCQLFSEPGAGSDVASLQTRAVREAGGASRSSEAESGGEWVINGQKVWTSGAQWSDFGALLARTDPDVPKHRGITMFIIDMHAPGVTVRPLRDMTGRAPFNEVYFDDVRIPADSVIGEVGGGWLAAVTMLGHERVSIGGSVRRGGDPLSYDNLVELARRHGRAEDPVVRGRLAEIYAQEKALGLFNSRLRQEAEAGSPPGARGSVSKLAGALLLWRAVDTAGLIAGPELAVWEPGDAAAEEMAIAINSTPASSIAGGSNQIQRNIIGERILGLPKEPQVDRDVPFRELKVGTQRPA</sequence>